<dbReference type="AlphaFoldDB" id="A0A7I8LFD9"/>
<proteinExistence type="inferred from homology"/>
<dbReference type="GO" id="GO:0009570">
    <property type="term" value="C:chloroplast stroma"/>
    <property type="evidence" value="ECO:0007669"/>
    <property type="project" value="TreeGrafter"/>
</dbReference>
<dbReference type="InterPro" id="IPR016089">
    <property type="entry name" value="Chalcone_isomerase_bundle_sf"/>
</dbReference>
<dbReference type="EMBL" id="LR746278">
    <property type="protein sequence ID" value="CAA7408396.1"/>
    <property type="molecule type" value="Genomic_DNA"/>
</dbReference>
<name>A0A7I8LFD9_SPIIN</name>
<evidence type="ECO:0000259" key="3">
    <source>
        <dbReference type="Pfam" id="PF02431"/>
    </source>
</evidence>
<evidence type="ECO:0000256" key="2">
    <source>
        <dbReference type="RuleBase" id="RU361158"/>
    </source>
</evidence>
<dbReference type="InterPro" id="IPR016087">
    <property type="entry name" value="Chalcone_isomerase"/>
</dbReference>
<protein>
    <recommendedName>
        <fullName evidence="2">Chalcone-flavonone isomerase family protein</fullName>
    </recommendedName>
</protein>
<accession>A0A7I8LFD9</accession>
<dbReference type="PANTHER" id="PTHR47698">
    <property type="entry name" value="FATTY-ACID-BINDING PROTEIN 3, CHLOROPLASTIC"/>
    <property type="match status" value="1"/>
</dbReference>
<dbReference type="GO" id="GO:0016872">
    <property type="term" value="F:intramolecular lyase activity"/>
    <property type="evidence" value="ECO:0007669"/>
    <property type="project" value="InterPro"/>
</dbReference>
<comment type="similarity">
    <text evidence="1 2">Belongs to the chalcone isomerase family.</text>
</comment>
<evidence type="ECO:0000313" key="5">
    <source>
        <dbReference type="Proteomes" id="UP000663760"/>
    </source>
</evidence>
<dbReference type="Gene3D" id="1.10.890.20">
    <property type="match status" value="1"/>
</dbReference>
<evidence type="ECO:0000256" key="1">
    <source>
        <dbReference type="ARBA" id="ARBA00007166"/>
    </source>
</evidence>
<evidence type="ECO:0000313" key="4">
    <source>
        <dbReference type="EMBL" id="CAA7408396.1"/>
    </source>
</evidence>
<dbReference type="GO" id="GO:0005504">
    <property type="term" value="F:fatty acid binding"/>
    <property type="evidence" value="ECO:0007669"/>
    <property type="project" value="TreeGrafter"/>
</dbReference>
<dbReference type="Pfam" id="PF02431">
    <property type="entry name" value="Chalcone"/>
    <property type="match status" value="1"/>
</dbReference>
<dbReference type="SUPFAM" id="SSF54626">
    <property type="entry name" value="Chalcone isomerase"/>
    <property type="match status" value="1"/>
</dbReference>
<organism evidence="4 5">
    <name type="scientific">Spirodela intermedia</name>
    <name type="common">Intermediate duckweed</name>
    <dbReference type="NCBI Taxonomy" id="51605"/>
    <lineage>
        <taxon>Eukaryota</taxon>
        <taxon>Viridiplantae</taxon>
        <taxon>Streptophyta</taxon>
        <taxon>Embryophyta</taxon>
        <taxon>Tracheophyta</taxon>
        <taxon>Spermatophyta</taxon>
        <taxon>Magnoliopsida</taxon>
        <taxon>Liliopsida</taxon>
        <taxon>Araceae</taxon>
        <taxon>Lemnoideae</taxon>
        <taxon>Spirodela</taxon>
    </lineage>
</organism>
<reference evidence="4" key="1">
    <citation type="submission" date="2020-02" db="EMBL/GenBank/DDBJ databases">
        <authorList>
            <person name="Scholz U."/>
            <person name="Mascher M."/>
            <person name="Fiebig A."/>
        </authorList>
    </citation>
    <scope>NUCLEOTIDE SEQUENCE</scope>
</reference>
<dbReference type="InterPro" id="IPR016088">
    <property type="entry name" value="Chalcone_isomerase_3-sand"/>
</dbReference>
<dbReference type="Proteomes" id="UP000663760">
    <property type="component" value="Chromosome 15"/>
</dbReference>
<dbReference type="OrthoDB" id="18193at2759"/>
<dbReference type="Gene3D" id="3.50.70.10">
    <property type="match status" value="1"/>
</dbReference>
<dbReference type="GO" id="GO:0006631">
    <property type="term" value="P:fatty acid metabolic process"/>
    <property type="evidence" value="ECO:0007669"/>
    <property type="project" value="TreeGrafter"/>
</dbReference>
<keyword evidence="5" id="KW-1185">Reference proteome</keyword>
<gene>
    <name evidence="4" type="ORF">SI8410_15019074</name>
</gene>
<feature type="domain" description="Chalcone isomerase" evidence="3">
    <location>
        <begin position="92"/>
        <end position="282"/>
    </location>
</feature>
<sequence>MVLGAALMSAGTPCAAPLVNLAISASGRGQLNPLSGFTGGAAAVNSSAFSLPSQTCYNRSAAPRKGRVHWVRLLPRASVKSTDFIVEPATDVKFQKDLQVPGCSSPLSLLGAGYREKVFAIIGVKVYAAGFYADASIADMLQSWKGRPATEIIESSSLFESLFEDYREKCLQIVLVRDVDGQTFWNALNDVISPRIKEPSVADKEALETFRGTFHGRPLNKGTIILLTWAEPSKMLVSISSMGFPSSVDATIESHSVASTLFDGFFGPSPVSPSLKASIANGIMILLDQ</sequence>
<dbReference type="InterPro" id="IPR036298">
    <property type="entry name" value="Chalcone_isomerase_sf"/>
</dbReference>
<dbReference type="PANTHER" id="PTHR47698:SF2">
    <property type="entry name" value="FATTY-ACID-BINDING PROTEIN 3, CHLOROPLASTIC"/>
    <property type="match status" value="1"/>
</dbReference>